<dbReference type="Pfam" id="PF02244">
    <property type="entry name" value="Propep_M14"/>
    <property type="match status" value="1"/>
</dbReference>
<feature type="region of interest" description="Disordered" evidence="12">
    <location>
        <begin position="428"/>
        <end position="868"/>
    </location>
</feature>
<accession>A0A9R0DCS3</accession>
<dbReference type="GO" id="GO:0004181">
    <property type="term" value="F:metallocarboxypeptidase activity"/>
    <property type="evidence" value="ECO:0007669"/>
    <property type="project" value="InterPro"/>
</dbReference>
<feature type="domain" description="Peptidase M14" evidence="14">
    <location>
        <begin position="122"/>
        <end position="421"/>
    </location>
</feature>
<dbReference type="Pfam" id="PF00246">
    <property type="entry name" value="Peptidase_M14"/>
    <property type="match status" value="1"/>
</dbReference>
<feature type="compositionally biased region" description="Low complexity" evidence="12">
    <location>
        <begin position="681"/>
        <end position="728"/>
    </location>
</feature>
<comment type="similarity">
    <text evidence="2 11">Belongs to the peptidase M14 family.</text>
</comment>
<keyword evidence="8" id="KW-0862">Zinc</keyword>
<protein>
    <submittedName>
        <fullName evidence="16">Mucin-5AC</fullName>
    </submittedName>
</protein>
<keyword evidence="5" id="KW-0479">Metal-binding</keyword>
<evidence type="ECO:0000256" key="1">
    <source>
        <dbReference type="ARBA" id="ARBA00001947"/>
    </source>
</evidence>
<dbReference type="Gene3D" id="3.30.70.340">
    <property type="entry name" value="Metallocarboxypeptidase-like"/>
    <property type="match status" value="1"/>
</dbReference>
<dbReference type="InterPro" id="IPR036990">
    <property type="entry name" value="M14A-like_propep"/>
</dbReference>
<evidence type="ECO:0000256" key="5">
    <source>
        <dbReference type="ARBA" id="ARBA00022723"/>
    </source>
</evidence>
<evidence type="ECO:0000259" key="14">
    <source>
        <dbReference type="PROSITE" id="PS52035"/>
    </source>
</evidence>
<dbReference type="SMART" id="SM00631">
    <property type="entry name" value="Zn_pept"/>
    <property type="match status" value="1"/>
</dbReference>
<organism evidence="15 16">
    <name type="scientific">Spodoptera frugiperda</name>
    <name type="common">Fall armyworm</name>
    <dbReference type="NCBI Taxonomy" id="7108"/>
    <lineage>
        <taxon>Eukaryota</taxon>
        <taxon>Metazoa</taxon>
        <taxon>Ecdysozoa</taxon>
        <taxon>Arthropoda</taxon>
        <taxon>Hexapoda</taxon>
        <taxon>Insecta</taxon>
        <taxon>Pterygota</taxon>
        <taxon>Neoptera</taxon>
        <taxon>Endopterygota</taxon>
        <taxon>Lepidoptera</taxon>
        <taxon>Glossata</taxon>
        <taxon>Ditrysia</taxon>
        <taxon>Noctuoidea</taxon>
        <taxon>Noctuidae</taxon>
        <taxon>Amphipyrinae</taxon>
        <taxon>Spodoptera</taxon>
    </lineage>
</organism>
<keyword evidence="9" id="KW-0482">Metalloprotease</keyword>
<evidence type="ECO:0000256" key="13">
    <source>
        <dbReference type="SAM" id="SignalP"/>
    </source>
</evidence>
<dbReference type="AlphaFoldDB" id="A0A9R0DCS3"/>
<dbReference type="InterPro" id="IPR000834">
    <property type="entry name" value="Peptidase_M14"/>
</dbReference>
<keyword evidence="4" id="KW-0645">Protease</keyword>
<dbReference type="SUPFAM" id="SSF53187">
    <property type="entry name" value="Zn-dependent exopeptidases"/>
    <property type="match status" value="1"/>
</dbReference>
<dbReference type="Proteomes" id="UP000829999">
    <property type="component" value="Chromosome 11"/>
</dbReference>
<keyword evidence="6 13" id="KW-0732">Signal</keyword>
<evidence type="ECO:0000256" key="6">
    <source>
        <dbReference type="ARBA" id="ARBA00022729"/>
    </source>
</evidence>
<evidence type="ECO:0000256" key="3">
    <source>
        <dbReference type="ARBA" id="ARBA00022645"/>
    </source>
</evidence>
<evidence type="ECO:0000256" key="9">
    <source>
        <dbReference type="ARBA" id="ARBA00023049"/>
    </source>
</evidence>
<feature type="compositionally biased region" description="Low complexity" evidence="12">
    <location>
        <begin position="429"/>
        <end position="672"/>
    </location>
</feature>
<dbReference type="GeneID" id="118274776"/>
<keyword evidence="10" id="KW-1015">Disulfide bond</keyword>
<dbReference type="GO" id="GO:0005615">
    <property type="term" value="C:extracellular space"/>
    <property type="evidence" value="ECO:0007669"/>
    <property type="project" value="TreeGrafter"/>
</dbReference>
<evidence type="ECO:0000256" key="2">
    <source>
        <dbReference type="ARBA" id="ARBA00005988"/>
    </source>
</evidence>
<comment type="cofactor">
    <cofactor evidence="1">
        <name>Zn(2+)</name>
        <dbReference type="ChEBI" id="CHEBI:29105"/>
    </cofactor>
</comment>
<dbReference type="GO" id="GO:0006508">
    <property type="term" value="P:proteolysis"/>
    <property type="evidence" value="ECO:0007669"/>
    <property type="project" value="UniProtKB-KW"/>
</dbReference>
<evidence type="ECO:0000256" key="4">
    <source>
        <dbReference type="ARBA" id="ARBA00022670"/>
    </source>
</evidence>
<dbReference type="FunFam" id="3.40.630.10:FF:000084">
    <property type="entry name" value="Carboxypeptidase B2"/>
    <property type="match status" value="1"/>
</dbReference>
<dbReference type="SUPFAM" id="SSF54897">
    <property type="entry name" value="Protease propeptides/inhibitors"/>
    <property type="match status" value="1"/>
</dbReference>
<evidence type="ECO:0000256" key="12">
    <source>
        <dbReference type="SAM" id="MobiDB-lite"/>
    </source>
</evidence>
<evidence type="ECO:0000313" key="16">
    <source>
        <dbReference type="RefSeq" id="XP_035448367.2"/>
    </source>
</evidence>
<evidence type="ECO:0000256" key="8">
    <source>
        <dbReference type="ARBA" id="ARBA00022833"/>
    </source>
</evidence>
<dbReference type="PRINTS" id="PR00765">
    <property type="entry name" value="CRBOXYPTASEA"/>
</dbReference>
<evidence type="ECO:0000313" key="15">
    <source>
        <dbReference type="Proteomes" id="UP000829999"/>
    </source>
</evidence>
<gene>
    <name evidence="16" type="primary">LOC118274776</name>
</gene>
<keyword evidence="3" id="KW-0121">Carboxypeptidase</keyword>
<evidence type="ECO:0000256" key="10">
    <source>
        <dbReference type="ARBA" id="ARBA00023157"/>
    </source>
</evidence>
<dbReference type="PROSITE" id="PS52035">
    <property type="entry name" value="PEPTIDASE_M14"/>
    <property type="match status" value="1"/>
</dbReference>
<dbReference type="InterPro" id="IPR003146">
    <property type="entry name" value="M14A_act_pep"/>
</dbReference>
<dbReference type="OrthoDB" id="3626597at2759"/>
<feature type="active site" description="Proton donor/acceptor" evidence="11">
    <location>
        <position position="388"/>
    </location>
</feature>
<evidence type="ECO:0000256" key="7">
    <source>
        <dbReference type="ARBA" id="ARBA00022801"/>
    </source>
</evidence>
<dbReference type="Gene3D" id="3.40.630.10">
    <property type="entry name" value="Zn peptidases"/>
    <property type="match status" value="1"/>
</dbReference>
<sequence>METGHLLVVCAAVLGAVQAGQHDIYSGHSVYGVHVRSKAHQMLLHDLEPILDLDVWQHGIVSEREAFIRVAPENKELFLNALEEEGIEHYVHLEDVAQDLEERDNELKSWRASKQNRMAFEDYPRHEEVNAYMDRIALQHPDLATVVTAGKSFEGRDIKYIKISTSNFEDSSKPIYMLTAMIHAREWVTTPTLLYSMHRLVENLRSQDQDLREDIDWIIMPLLNPDGYEYSHTTERLWRKTRSYRPEFNDTCWGVDGNRNYDSVNFGVIGASSDPCNVTYPGPEPFSEVETAYVRDVLLEHVDRIQLFMDVHSFGNYITYGYGDGTLPPNVVELHLMSSVMGSAIDVHKLPEANFYRVGNSGILMYPTAGCAQDYAQSIGVPFSLTLELPSYGQRFEVSPQYINHINEETWQGIAASARVARTFYKARTSAPTTDRPTDPSTDSSTNEPTDSSTYDPTESSTYDPTDSSTYDPTESSTYDPTDSSTYEPTESSTYDPTDSSTYEPTESSTYDPTDSSTYDPTESSTYDPTDSSTYEPTESSTYEPTDSSTYEPTESSTYDPTDSSTYEPTESSTYEPTDSSTYEPTDSSTYEPTESSTYEPTESSTYDPTDSSTYEPTDSSTYEPTESSTYEPTESSTYEPTDSSTYEPTDSSTYEPTESSTYEPTDSSTYEPTDSSTYEPTDSSTYEPTESSTYDPTDSSTYESTDSSTYEPTESSTYEPTDSSTYEPIDPSTNEPIDPSTNEPIDPSTNEPIDPSTNEPIDPSTNEPIDPSTNEPIDPSTNEPIDPSTNEPIDPSTNEPIDPSTNEPIDPSTNEPIDPSTNEPIDPSTNEPIDPSSNEPTDPSTNAPTDSPSNPPINPSPSWWWWW</sequence>
<dbReference type="RefSeq" id="XP_035448367.2">
    <property type="nucleotide sequence ID" value="XM_035592474.2"/>
</dbReference>
<keyword evidence="15" id="KW-1185">Reference proteome</keyword>
<reference evidence="16" key="1">
    <citation type="submission" date="2025-08" db="UniProtKB">
        <authorList>
            <consortium name="RefSeq"/>
        </authorList>
    </citation>
    <scope>IDENTIFICATION</scope>
    <source>
        <tissue evidence="16">Whole larval tissue</tissue>
    </source>
</reference>
<proteinExistence type="inferred from homology"/>
<dbReference type="PANTHER" id="PTHR11705">
    <property type="entry name" value="PROTEASE FAMILY M14 CARBOXYPEPTIDASE A,B"/>
    <property type="match status" value="1"/>
</dbReference>
<keyword evidence="7" id="KW-0378">Hydrolase</keyword>
<evidence type="ECO:0000256" key="11">
    <source>
        <dbReference type="PROSITE-ProRule" id="PRU01379"/>
    </source>
</evidence>
<dbReference type="GO" id="GO:0008270">
    <property type="term" value="F:zinc ion binding"/>
    <property type="evidence" value="ECO:0007669"/>
    <property type="project" value="InterPro"/>
</dbReference>
<feature type="compositionally biased region" description="Polar residues" evidence="12">
    <location>
        <begin position="732"/>
        <end position="851"/>
    </location>
</feature>
<dbReference type="PANTHER" id="PTHR11705:SF140">
    <property type="entry name" value="FI02848P-RELATED"/>
    <property type="match status" value="1"/>
</dbReference>
<feature type="chain" id="PRO_5040476804" evidence="13">
    <location>
        <begin position="20"/>
        <end position="868"/>
    </location>
</feature>
<name>A0A9R0DCS3_SPOFR</name>
<feature type="signal peptide" evidence="13">
    <location>
        <begin position="1"/>
        <end position="19"/>
    </location>
</feature>